<keyword evidence="3" id="KW-1185">Reference proteome</keyword>
<dbReference type="EMBL" id="JAZHFV010000021">
    <property type="protein sequence ID" value="MEX4010681.1"/>
    <property type="molecule type" value="Genomic_DNA"/>
</dbReference>
<gene>
    <name evidence="2" type="primary">bcsN</name>
    <name evidence="2" type="ORF">V1479_25590</name>
</gene>
<feature type="region of interest" description="Disordered" evidence="1">
    <location>
        <begin position="203"/>
        <end position="283"/>
    </location>
</feature>
<comment type="caution">
    <text evidence="2">The sequence shown here is derived from an EMBL/GenBank/DDBJ whole genome shotgun (WGS) entry which is preliminary data.</text>
</comment>
<sequence>MLPLFGLALAACSQTDSRLDRSSLANDVEAQQAIILPPPGGPAIVGVIERRYANAIQQDIALATSSAVPGQNLLRVQIFGPVGAEGGDTRLPDTPLSEGGIGREMRRALPGIAMQRSPLYTQNSYGPFGYALGRRGARDLCLYAWQRITGSKSGAPFANMGTVQLRLRLCQAGASEQSLLAVMYGYTVNTSFAATAWNPYGKPPPADPRLGNTGQPIQPNGPFGFEATLEAPPAPPPPPVRRRAPAPARQEIPAPPPGAPVVPPPPGEAQQSASPIVPPPPTQ</sequence>
<organism evidence="2 3">
    <name type="scientific">Neoaquamicrobium sediminum</name>
    <dbReference type="NCBI Taxonomy" id="1849104"/>
    <lineage>
        <taxon>Bacteria</taxon>
        <taxon>Pseudomonadati</taxon>
        <taxon>Pseudomonadota</taxon>
        <taxon>Alphaproteobacteria</taxon>
        <taxon>Hyphomicrobiales</taxon>
        <taxon>Phyllobacteriaceae</taxon>
        <taxon>Neoaquamicrobium</taxon>
    </lineage>
</organism>
<feature type="compositionally biased region" description="Pro residues" evidence="1">
    <location>
        <begin position="253"/>
        <end position="267"/>
    </location>
</feature>
<proteinExistence type="predicted"/>
<dbReference type="Pfam" id="PF17038">
    <property type="entry name" value="CBP_BcsN"/>
    <property type="match status" value="1"/>
</dbReference>
<dbReference type="Proteomes" id="UP001559025">
    <property type="component" value="Unassembled WGS sequence"/>
</dbReference>
<reference evidence="2 3" key="1">
    <citation type="submission" date="2024-01" db="EMBL/GenBank/DDBJ databases">
        <title>New evidence supports the origin of RcGTA from prophage.</title>
        <authorList>
            <person name="Xu Y."/>
            <person name="Liu B."/>
            <person name="Chen F."/>
        </authorList>
    </citation>
    <scope>NUCLEOTIDE SEQUENCE [LARGE SCALE GENOMIC DNA]</scope>
    <source>
        <strain evidence="2 3">CBW1107-2</strain>
    </source>
</reference>
<name>A0ABV3X188_9HYPH</name>
<dbReference type="RefSeq" id="WP_368805331.1">
    <property type="nucleotide sequence ID" value="NZ_JAZHFV010000021.1"/>
</dbReference>
<accession>A0ABV3X188</accession>
<evidence type="ECO:0000256" key="1">
    <source>
        <dbReference type="SAM" id="MobiDB-lite"/>
    </source>
</evidence>
<evidence type="ECO:0000313" key="3">
    <source>
        <dbReference type="Proteomes" id="UP001559025"/>
    </source>
</evidence>
<evidence type="ECO:0000313" key="2">
    <source>
        <dbReference type="EMBL" id="MEX4010681.1"/>
    </source>
</evidence>
<protein>
    <submittedName>
        <fullName evidence="2">Cellulose biosynthesis protein BcsN</fullName>
    </submittedName>
</protein>
<dbReference type="InterPro" id="IPR031482">
    <property type="entry name" value="CBP_BcsN"/>
</dbReference>